<dbReference type="EMBL" id="CP011770">
    <property type="protein sequence ID" value="AKM08978.1"/>
    <property type="molecule type" value="Genomic_DNA"/>
</dbReference>
<evidence type="ECO:0000313" key="1">
    <source>
        <dbReference type="EMBL" id="AKM08978.1"/>
    </source>
</evidence>
<organism evidence="1 2">
    <name type="scientific">Croceicoccus naphthovorans</name>
    <dbReference type="NCBI Taxonomy" id="1348774"/>
    <lineage>
        <taxon>Bacteria</taxon>
        <taxon>Pseudomonadati</taxon>
        <taxon>Pseudomonadota</taxon>
        <taxon>Alphaproteobacteria</taxon>
        <taxon>Sphingomonadales</taxon>
        <taxon>Erythrobacteraceae</taxon>
        <taxon>Croceicoccus</taxon>
    </lineage>
</organism>
<gene>
    <name evidence="1" type="ORF">AB433_01725</name>
</gene>
<dbReference type="AlphaFoldDB" id="A0A0G3XF11"/>
<accession>A0A0G3XF11</accession>
<evidence type="ECO:0000313" key="2">
    <source>
        <dbReference type="Proteomes" id="UP000035287"/>
    </source>
</evidence>
<keyword evidence="2" id="KW-1185">Reference proteome</keyword>
<reference evidence="1 2" key="1">
    <citation type="submission" date="2015-06" db="EMBL/GenBank/DDBJ databases">
        <authorList>
            <person name="Zeng Y."/>
            <person name="Huang Y."/>
        </authorList>
    </citation>
    <scope>NUCLEOTIDE SEQUENCE [LARGE SCALE GENOMIC DNA]</scope>
    <source>
        <strain evidence="1 2">PQ-2</strain>
    </source>
</reference>
<proteinExistence type="predicted"/>
<dbReference type="KEGG" id="cna:AB433_01725"/>
<name>A0A0G3XF11_9SPHN</name>
<dbReference type="Proteomes" id="UP000035287">
    <property type="component" value="Chromosome"/>
</dbReference>
<protein>
    <submittedName>
        <fullName evidence="1">Uncharacterized protein</fullName>
    </submittedName>
</protein>
<sequence>MVGRSPTPTESGAKLLATAGAAGAQHVPATGGGGAGAETVATLAHEVARLKSALHGEFLKNITKKGRQSRATAVLGVPLLIAGL</sequence>
<dbReference type="STRING" id="1348774.AB433_01725"/>